<evidence type="ECO:0000256" key="5">
    <source>
        <dbReference type="ARBA" id="ARBA00022691"/>
    </source>
</evidence>
<dbReference type="AlphaFoldDB" id="A0A1Z4LQV5"/>
<evidence type="ECO:0000256" key="4">
    <source>
        <dbReference type="ARBA" id="ARBA00022679"/>
    </source>
</evidence>
<dbReference type="NCBIfam" id="TIGR00006">
    <property type="entry name" value="16S rRNA (cytosine(1402)-N(4))-methyltransferase RsmH"/>
    <property type="match status" value="1"/>
</dbReference>
<feature type="binding site" evidence="6">
    <location>
        <position position="67"/>
    </location>
    <ligand>
        <name>S-adenosyl-L-methionine</name>
        <dbReference type="ChEBI" id="CHEBI:59789"/>
    </ligand>
</feature>
<dbReference type="Proteomes" id="UP000218418">
    <property type="component" value="Chromosome"/>
</dbReference>
<evidence type="ECO:0000256" key="1">
    <source>
        <dbReference type="ARBA" id="ARBA00010396"/>
    </source>
</evidence>
<protein>
    <recommendedName>
        <fullName evidence="6">Ribosomal RNA small subunit methyltransferase H</fullName>
        <ecNumber evidence="6">2.1.1.199</ecNumber>
    </recommendedName>
    <alternativeName>
        <fullName evidence="6">16S rRNA m(4)C1402 methyltransferase</fullName>
    </alternativeName>
    <alternativeName>
        <fullName evidence="6">rRNA (cytosine-N(4)-)-methyltransferase RsmH</fullName>
    </alternativeName>
</protein>
<dbReference type="EMBL" id="AP018227">
    <property type="protein sequence ID" value="BAY83587.1"/>
    <property type="molecule type" value="Genomic_DNA"/>
</dbReference>
<evidence type="ECO:0000313" key="7">
    <source>
        <dbReference type="EMBL" id="BAY83587.1"/>
    </source>
</evidence>
<dbReference type="SUPFAM" id="SSF81799">
    <property type="entry name" value="Putative methyltransferase TM0872, insert domain"/>
    <property type="match status" value="1"/>
</dbReference>
<evidence type="ECO:0000256" key="2">
    <source>
        <dbReference type="ARBA" id="ARBA00022552"/>
    </source>
</evidence>
<keyword evidence="5 6" id="KW-0949">S-adenosyl-L-methionine</keyword>
<dbReference type="CDD" id="cd02440">
    <property type="entry name" value="AdoMet_MTases"/>
    <property type="match status" value="1"/>
</dbReference>
<evidence type="ECO:0000256" key="6">
    <source>
        <dbReference type="HAMAP-Rule" id="MF_01007"/>
    </source>
</evidence>
<evidence type="ECO:0000256" key="3">
    <source>
        <dbReference type="ARBA" id="ARBA00022603"/>
    </source>
</evidence>
<comment type="similarity">
    <text evidence="1 6">Belongs to the methyltransferase superfamily. RsmH family.</text>
</comment>
<keyword evidence="4 6" id="KW-0808">Transferase</keyword>
<gene>
    <name evidence="7" type="primary">mraW</name>
    <name evidence="6" type="synonym">rsmH</name>
    <name evidence="7" type="ORF">NIES267_30760</name>
</gene>
<dbReference type="PANTHER" id="PTHR11265">
    <property type="entry name" value="S-ADENOSYL-METHYLTRANSFERASE MRAW"/>
    <property type="match status" value="1"/>
</dbReference>
<proteinExistence type="inferred from homology"/>
<dbReference type="GO" id="GO:0070475">
    <property type="term" value="P:rRNA base methylation"/>
    <property type="evidence" value="ECO:0007669"/>
    <property type="project" value="UniProtKB-UniRule"/>
</dbReference>
<dbReference type="InterPro" id="IPR023397">
    <property type="entry name" value="SAM-dep_MeTrfase_MraW_recog"/>
</dbReference>
<reference evidence="7 8" key="1">
    <citation type="submission" date="2017-06" db="EMBL/GenBank/DDBJ databases">
        <title>Genome sequencing of cyanobaciteial culture collection at National Institute for Environmental Studies (NIES).</title>
        <authorList>
            <person name="Hirose Y."/>
            <person name="Shimura Y."/>
            <person name="Fujisawa T."/>
            <person name="Nakamura Y."/>
            <person name="Kawachi M."/>
        </authorList>
    </citation>
    <scope>NUCLEOTIDE SEQUENCE [LARGE SCALE GENOMIC DNA]</scope>
    <source>
        <strain evidence="7 8">NIES-267</strain>
    </source>
</reference>
<comment type="catalytic activity">
    <reaction evidence="6">
        <text>cytidine(1402) in 16S rRNA + S-adenosyl-L-methionine = N(4)-methylcytidine(1402) in 16S rRNA + S-adenosyl-L-homocysteine + H(+)</text>
        <dbReference type="Rhea" id="RHEA:42928"/>
        <dbReference type="Rhea" id="RHEA-COMP:10286"/>
        <dbReference type="Rhea" id="RHEA-COMP:10287"/>
        <dbReference type="ChEBI" id="CHEBI:15378"/>
        <dbReference type="ChEBI" id="CHEBI:57856"/>
        <dbReference type="ChEBI" id="CHEBI:59789"/>
        <dbReference type="ChEBI" id="CHEBI:74506"/>
        <dbReference type="ChEBI" id="CHEBI:82748"/>
        <dbReference type="EC" id="2.1.1.199"/>
    </reaction>
</comment>
<dbReference type="HAMAP" id="MF_01007">
    <property type="entry name" value="16SrRNA_methyltr_H"/>
    <property type="match status" value="1"/>
</dbReference>
<dbReference type="InterPro" id="IPR002903">
    <property type="entry name" value="RsmH"/>
</dbReference>
<dbReference type="SUPFAM" id="SSF53335">
    <property type="entry name" value="S-adenosyl-L-methionine-dependent methyltransferases"/>
    <property type="match status" value="1"/>
</dbReference>
<dbReference type="PIRSF" id="PIRSF004486">
    <property type="entry name" value="MraW"/>
    <property type="match status" value="1"/>
</dbReference>
<keyword evidence="2 6" id="KW-0698">rRNA processing</keyword>
<feature type="binding site" evidence="6">
    <location>
        <position position="94"/>
    </location>
    <ligand>
        <name>S-adenosyl-L-methionine</name>
        <dbReference type="ChEBI" id="CHEBI:59789"/>
    </ligand>
</feature>
<dbReference type="GO" id="GO:0071424">
    <property type="term" value="F:rRNA (cytosine-N4-)-methyltransferase activity"/>
    <property type="evidence" value="ECO:0007669"/>
    <property type="project" value="UniProtKB-UniRule"/>
</dbReference>
<comment type="function">
    <text evidence="6">Specifically methylates the N4 position of cytidine in position 1402 (C1402) of 16S rRNA.</text>
</comment>
<dbReference type="OrthoDB" id="9806637at2"/>
<sequence>MSITNQSSEPSNANTSNFSHIPVLGKEIITGLNIKENGHYLDTTVGGGGHSRLILEAAPDTRITAVDQDEDALIAAKNNLAEFGNRVNFIRTNFAEYNFPANNFDGIIADLGVSSYHLDNPERGFSFRYEADLDMRMDRRQSLSAAEIINHWDEVELANIFYKYGEERLSRRIARRIVENRPFNTTTQLAEAISYSVPKNYRYGRIHPATRAFQGLRIAVNNELKSLEILLEKAPFALVEGGKIAIISFHSLEDRIVKHSFKDSELLKVLTKKPITAQEEEISTNPRSRSAKLRIAESVISNEK</sequence>
<dbReference type="Gene3D" id="1.10.150.170">
    <property type="entry name" value="Putative methyltransferase TM0872, insert domain"/>
    <property type="match status" value="1"/>
</dbReference>
<feature type="binding site" evidence="6">
    <location>
        <begin position="48"/>
        <end position="50"/>
    </location>
    <ligand>
        <name>S-adenosyl-L-methionine</name>
        <dbReference type="ChEBI" id="CHEBI:59789"/>
    </ligand>
</feature>
<feature type="binding site" evidence="6">
    <location>
        <position position="110"/>
    </location>
    <ligand>
        <name>S-adenosyl-L-methionine</name>
        <dbReference type="ChEBI" id="CHEBI:59789"/>
    </ligand>
</feature>
<keyword evidence="8" id="KW-1185">Reference proteome</keyword>
<dbReference type="Pfam" id="PF01795">
    <property type="entry name" value="Methyltransf_5"/>
    <property type="match status" value="1"/>
</dbReference>
<name>A0A1Z4LQV5_9CYAN</name>
<organism evidence="7 8">
    <name type="scientific">Calothrix parasitica NIES-267</name>
    <dbReference type="NCBI Taxonomy" id="1973488"/>
    <lineage>
        <taxon>Bacteria</taxon>
        <taxon>Bacillati</taxon>
        <taxon>Cyanobacteriota</taxon>
        <taxon>Cyanophyceae</taxon>
        <taxon>Nostocales</taxon>
        <taxon>Calotrichaceae</taxon>
        <taxon>Calothrix</taxon>
    </lineage>
</organism>
<feature type="binding site" evidence="6">
    <location>
        <position position="117"/>
    </location>
    <ligand>
        <name>S-adenosyl-L-methionine</name>
        <dbReference type="ChEBI" id="CHEBI:59789"/>
    </ligand>
</feature>
<dbReference type="PANTHER" id="PTHR11265:SF0">
    <property type="entry name" value="12S RRNA N4-METHYLCYTIDINE METHYLTRANSFERASE"/>
    <property type="match status" value="1"/>
</dbReference>
<dbReference type="GO" id="GO:0005737">
    <property type="term" value="C:cytoplasm"/>
    <property type="evidence" value="ECO:0007669"/>
    <property type="project" value="UniProtKB-SubCell"/>
</dbReference>
<keyword evidence="6" id="KW-0963">Cytoplasm</keyword>
<dbReference type="Gene3D" id="3.40.50.150">
    <property type="entry name" value="Vaccinia Virus protein VP39"/>
    <property type="match status" value="1"/>
</dbReference>
<accession>A0A1Z4LQV5</accession>
<evidence type="ECO:0000313" key="8">
    <source>
        <dbReference type="Proteomes" id="UP000218418"/>
    </source>
</evidence>
<dbReference type="InterPro" id="IPR029063">
    <property type="entry name" value="SAM-dependent_MTases_sf"/>
</dbReference>
<comment type="subcellular location">
    <subcellularLocation>
        <location evidence="6">Cytoplasm</location>
    </subcellularLocation>
</comment>
<dbReference type="EC" id="2.1.1.199" evidence="6"/>
<keyword evidence="3 6" id="KW-0489">Methyltransferase</keyword>